<reference evidence="1 2" key="1">
    <citation type="journal article" date="2019" name="ISME J.">
        <title>Insights into ecological role of a new deltaproteobacterial order Candidatus Acidulodesulfobacterales by metagenomics and metatranscriptomics.</title>
        <authorList>
            <person name="Tan S."/>
            <person name="Liu J."/>
            <person name="Fang Y."/>
            <person name="Hedlund B.P."/>
            <person name="Lian Z.H."/>
            <person name="Huang L.Y."/>
            <person name="Li J.T."/>
            <person name="Huang L.N."/>
            <person name="Li W.J."/>
            <person name="Jiang H.C."/>
            <person name="Dong H.L."/>
            <person name="Shu W.S."/>
        </authorList>
    </citation>
    <scope>NUCLEOTIDE SEQUENCE [LARGE SCALE GENOMIC DNA]</scope>
    <source>
        <strain evidence="1">AP1</strain>
    </source>
</reference>
<protein>
    <submittedName>
        <fullName evidence="1">Uncharacterized protein</fullName>
    </submittedName>
</protein>
<evidence type="ECO:0000313" key="2">
    <source>
        <dbReference type="Proteomes" id="UP000319296"/>
    </source>
</evidence>
<organism evidence="1 2">
    <name type="scientific">Candidatus Acididesulfobacter diazotrophicus</name>
    <dbReference type="NCBI Taxonomy" id="2597226"/>
    <lineage>
        <taxon>Bacteria</taxon>
        <taxon>Deltaproteobacteria</taxon>
        <taxon>Candidatus Acidulodesulfobacterales</taxon>
        <taxon>Candidatus Acididesulfobacter</taxon>
    </lineage>
</organism>
<dbReference type="EMBL" id="SGBB01000003">
    <property type="protein sequence ID" value="RZD19109.1"/>
    <property type="molecule type" value="Genomic_DNA"/>
</dbReference>
<dbReference type="Proteomes" id="UP000319296">
    <property type="component" value="Unassembled WGS sequence"/>
</dbReference>
<accession>A0A519BPG7</accession>
<name>A0A519BPG7_9DELT</name>
<dbReference type="AlphaFoldDB" id="A0A519BPG7"/>
<evidence type="ECO:0000313" key="1">
    <source>
        <dbReference type="EMBL" id="RZD19109.1"/>
    </source>
</evidence>
<proteinExistence type="predicted"/>
<sequence length="110" mass="13224">MENKETLFNIAKKLNLFWSYSKNIAYKDMPDEILIEKILVYGDINALILLFKIYPYDILYKVWTRDIIPDKRFAPANYFLAKFFFKIDISNIKVETRMDRLIKIMNSNEV</sequence>
<gene>
    <name evidence="1" type="ORF">EVG15_03115</name>
</gene>
<comment type="caution">
    <text evidence="1">The sequence shown here is derived from an EMBL/GenBank/DDBJ whole genome shotgun (WGS) entry which is preliminary data.</text>
</comment>